<dbReference type="InterPro" id="IPR026992">
    <property type="entry name" value="DIOX_N"/>
</dbReference>
<evidence type="ECO:0000313" key="4">
    <source>
        <dbReference type="EMBL" id="KAK7859392.1"/>
    </source>
</evidence>
<reference evidence="4" key="3">
    <citation type="submission" date="2023-07" db="EMBL/GenBank/DDBJ databases">
        <title>An improved reference 1 genome and first organelle genomes of Quercus suber.</title>
        <authorList>
            <consortium name="Genosuber Consortium"/>
            <person name="Usie A."/>
            <person name="Serra O."/>
            <person name="Barros P."/>
        </authorList>
    </citation>
    <scope>NUCLEOTIDE SEQUENCE</scope>
    <source>
        <strain evidence="4">HL8</strain>
        <tissue evidence="4">Leaves</tissue>
    </source>
</reference>
<sequence length="105" mass="11851">MFCAYCNMYALKVGNGCMACNEFGFFKVINHGIPNEIIEKVKEEGFSFFGKPIFTKQQASLGNPLGYRHISFGSYGDMRELEYLLLNAHPSYIAEKSITISYDPS</sequence>
<evidence type="ECO:0000259" key="3">
    <source>
        <dbReference type="Pfam" id="PF14226"/>
    </source>
</evidence>
<proteinExistence type="predicted"/>
<evidence type="ECO:0000256" key="1">
    <source>
        <dbReference type="ARBA" id="ARBA00022723"/>
    </source>
</evidence>
<keyword evidence="2" id="KW-0408">Iron</keyword>
<dbReference type="Gene3D" id="2.60.120.330">
    <property type="entry name" value="B-lactam Antibiotic, Isopenicillin N Synthase, Chain"/>
    <property type="match status" value="1"/>
</dbReference>
<dbReference type="EMBL" id="PKMF04000013">
    <property type="protein sequence ID" value="KAK7859392.1"/>
    <property type="molecule type" value="Genomic_DNA"/>
</dbReference>
<dbReference type="SUPFAM" id="SSF51197">
    <property type="entry name" value="Clavaminate synthase-like"/>
    <property type="match status" value="1"/>
</dbReference>
<keyword evidence="1" id="KW-0479">Metal-binding</keyword>
<evidence type="ECO:0000256" key="2">
    <source>
        <dbReference type="ARBA" id="ARBA00023004"/>
    </source>
</evidence>
<reference evidence="4" key="1">
    <citation type="submission" date="2017-12" db="EMBL/GenBank/DDBJ databases">
        <authorList>
            <person name="Barbosa P."/>
            <person name="Usie A."/>
            <person name="Ramos A.M."/>
        </authorList>
    </citation>
    <scope>NUCLEOTIDE SEQUENCE</scope>
    <source>
        <strain evidence="4">HL8</strain>
        <tissue evidence="4">Leaves</tissue>
    </source>
</reference>
<organism evidence="4">
    <name type="scientific">Quercus suber</name>
    <name type="common">Cork oak</name>
    <dbReference type="NCBI Taxonomy" id="58331"/>
    <lineage>
        <taxon>Eukaryota</taxon>
        <taxon>Viridiplantae</taxon>
        <taxon>Streptophyta</taxon>
        <taxon>Embryophyta</taxon>
        <taxon>Tracheophyta</taxon>
        <taxon>Spermatophyta</taxon>
        <taxon>Magnoliopsida</taxon>
        <taxon>eudicotyledons</taxon>
        <taxon>Gunneridae</taxon>
        <taxon>Pentapetalae</taxon>
        <taxon>rosids</taxon>
        <taxon>fabids</taxon>
        <taxon>Fagales</taxon>
        <taxon>Fagaceae</taxon>
        <taxon>Quercus</taxon>
    </lineage>
</organism>
<dbReference type="InterPro" id="IPR027443">
    <property type="entry name" value="IPNS-like_sf"/>
</dbReference>
<reference evidence="4" key="2">
    <citation type="journal article" date="2018" name="Sci. Data">
        <title>The draft genome sequence of cork oak.</title>
        <authorList>
            <person name="Ramos A.M."/>
            <person name="Usie A."/>
            <person name="Barbosa P."/>
            <person name="Barros P.M."/>
            <person name="Capote T."/>
            <person name="Chaves I."/>
            <person name="Simoes F."/>
            <person name="Abreu I."/>
            <person name="Carrasquinho I."/>
            <person name="Faro C."/>
            <person name="Guimaraes J.B."/>
            <person name="Mendonca D."/>
            <person name="Nobrega F."/>
            <person name="Rodrigues L."/>
            <person name="Saibo N.J.M."/>
            <person name="Varela M.C."/>
            <person name="Egas C."/>
            <person name="Matos J."/>
            <person name="Miguel C.M."/>
            <person name="Oliveira M.M."/>
            <person name="Ricardo C.P."/>
            <person name="Goncalves S."/>
        </authorList>
    </citation>
    <scope>NUCLEOTIDE SEQUENCE [LARGE SCALE GENOMIC DNA]</scope>
    <source>
        <strain evidence="4">HL8</strain>
    </source>
</reference>
<comment type="caution">
    <text evidence="4">The sequence shown here is derived from an EMBL/GenBank/DDBJ whole genome shotgun (WGS) entry which is preliminary data.</text>
</comment>
<dbReference type="Pfam" id="PF14226">
    <property type="entry name" value="DIOX_N"/>
    <property type="match status" value="1"/>
</dbReference>
<name>A0AAW0M966_QUESU</name>
<protein>
    <submittedName>
        <fullName evidence="4">Gibberellin 2-beta-dioxygenase 2</fullName>
    </submittedName>
</protein>
<dbReference type="GO" id="GO:0046872">
    <property type="term" value="F:metal ion binding"/>
    <property type="evidence" value="ECO:0007669"/>
    <property type="project" value="UniProtKB-KW"/>
</dbReference>
<accession>A0AAW0M966</accession>
<feature type="domain" description="Non-haem dioxygenase N-terminal" evidence="3">
    <location>
        <begin position="19"/>
        <end position="67"/>
    </location>
</feature>
<gene>
    <name evidence="4" type="primary">GA2OX2_2</name>
    <name evidence="4" type="ORF">CFP56_006878</name>
</gene>
<dbReference type="AlphaFoldDB" id="A0AAW0M966"/>